<comment type="caution">
    <text evidence="1">The sequence shown here is derived from an EMBL/GenBank/DDBJ whole genome shotgun (WGS) entry which is preliminary data.</text>
</comment>
<evidence type="ECO:0008006" key="3">
    <source>
        <dbReference type="Google" id="ProtNLM"/>
    </source>
</evidence>
<sequence length="281" mass="30393">MATFTIRPSTVVDRAWAYTQVMHPAAWFSCITAASLRGLPVPRAATDGPLHVVVPRGVHPPRSLGVVGHQRDLEPPVVEQILCPLSTGELVPLRTGTIGSVLLTAASHLSLPDLVALVDAARLADEGGTVMETERMLTRSSRRAGSAALAEALLLSRAGVRSRPETHLRLLIARAGLPAPEVAPGVSTPLGNLHPDLGWPEYRVLVEYEGDGHRTDDRVFASDLRRFDAYADADWSAVRCSKADLYGDPRRVLESVARRLRARGWKSRARRGAGIRPIAVP</sequence>
<gene>
    <name evidence="1" type="ORF">BJ959_000850</name>
</gene>
<organism evidence="1 2">
    <name type="scientific">Microcella frigidaquae</name>
    <dbReference type="NCBI Taxonomy" id="424758"/>
    <lineage>
        <taxon>Bacteria</taxon>
        <taxon>Bacillati</taxon>
        <taxon>Actinomycetota</taxon>
        <taxon>Actinomycetes</taxon>
        <taxon>Micrococcales</taxon>
        <taxon>Microbacteriaceae</taxon>
        <taxon>Microcella</taxon>
    </lineage>
</organism>
<accession>A0A840X824</accession>
<dbReference type="EMBL" id="JACHBS010000001">
    <property type="protein sequence ID" value="MBB5617354.1"/>
    <property type="molecule type" value="Genomic_DNA"/>
</dbReference>
<dbReference type="SUPFAM" id="SSF52980">
    <property type="entry name" value="Restriction endonuclease-like"/>
    <property type="match status" value="1"/>
</dbReference>
<evidence type="ECO:0000313" key="2">
    <source>
        <dbReference type="Proteomes" id="UP000552883"/>
    </source>
</evidence>
<dbReference type="RefSeq" id="WP_153981577.1">
    <property type="nucleotide sequence ID" value="NZ_BAAANZ010000010.1"/>
</dbReference>
<name>A0A840X824_9MICO</name>
<dbReference type="OrthoDB" id="3173471at2"/>
<proteinExistence type="predicted"/>
<dbReference type="PROSITE" id="PS51257">
    <property type="entry name" value="PROKAR_LIPOPROTEIN"/>
    <property type="match status" value="1"/>
</dbReference>
<keyword evidence="2" id="KW-1185">Reference proteome</keyword>
<reference evidence="1 2" key="1">
    <citation type="submission" date="2020-08" db="EMBL/GenBank/DDBJ databases">
        <title>Sequencing the genomes of 1000 actinobacteria strains.</title>
        <authorList>
            <person name="Klenk H.-P."/>
        </authorList>
    </citation>
    <scope>NUCLEOTIDE SEQUENCE [LARGE SCALE GENOMIC DNA]</scope>
    <source>
        <strain evidence="1 2">DSM 23889</strain>
    </source>
</reference>
<evidence type="ECO:0000313" key="1">
    <source>
        <dbReference type="EMBL" id="MBB5617354.1"/>
    </source>
</evidence>
<dbReference type="InterPro" id="IPR011335">
    <property type="entry name" value="Restrct_endonuc-II-like"/>
</dbReference>
<dbReference type="AlphaFoldDB" id="A0A840X824"/>
<protein>
    <recommendedName>
        <fullName evidence="3">DUF559 domain-containing protein</fullName>
    </recommendedName>
</protein>
<dbReference type="Proteomes" id="UP000552883">
    <property type="component" value="Unassembled WGS sequence"/>
</dbReference>